<dbReference type="GO" id="GO:0000164">
    <property type="term" value="C:protein phosphatase type 1 complex"/>
    <property type="evidence" value="ECO:0007669"/>
    <property type="project" value="TreeGrafter"/>
</dbReference>
<feature type="region of interest" description="Disordered" evidence="1">
    <location>
        <begin position="89"/>
        <end position="128"/>
    </location>
</feature>
<feature type="compositionally biased region" description="Polar residues" evidence="1">
    <location>
        <begin position="732"/>
        <end position="747"/>
    </location>
</feature>
<feature type="region of interest" description="Disordered" evidence="1">
    <location>
        <begin position="288"/>
        <end position="314"/>
    </location>
</feature>
<evidence type="ECO:0000259" key="2">
    <source>
        <dbReference type="PROSITE" id="PS51159"/>
    </source>
</evidence>
<gene>
    <name evidence="3" type="ORF">NPX13_g9809</name>
</gene>
<keyword evidence="4" id="KW-1185">Reference proteome</keyword>
<feature type="region of interest" description="Disordered" evidence="1">
    <location>
        <begin position="732"/>
        <end position="808"/>
    </location>
</feature>
<feature type="compositionally biased region" description="Low complexity" evidence="1">
    <location>
        <begin position="186"/>
        <end position="196"/>
    </location>
</feature>
<dbReference type="PANTHER" id="PTHR12307:SF36">
    <property type="entry name" value="GLYCOGEN-BINDING SUBUNIT 76A"/>
    <property type="match status" value="1"/>
</dbReference>
<evidence type="ECO:0000313" key="3">
    <source>
        <dbReference type="EMBL" id="KAJ3558026.1"/>
    </source>
</evidence>
<dbReference type="GO" id="GO:2001069">
    <property type="term" value="F:glycogen binding"/>
    <property type="evidence" value="ECO:0007669"/>
    <property type="project" value="TreeGrafter"/>
</dbReference>
<feature type="compositionally biased region" description="Polar residues" evidence="1">
    <location>
        <begin position="97"/>
        <end position="128"/>
    </location>
</feature>
<dbReference type="Pfam" id="PF03370">
    <property type="entry name" value="CBM_21"/>
    <property type="match status" value="1"/>
</dbReference>
<feature type="compositionally biased region" description="Low complexity" evidence="1">
    <location>
        <begin position="697"/>
        <end position="710"/>
    </location>
</feature>
<dbReference type="VEuPathDB" id="FungiDB:F4678DRAFT_472695"/>
<feature type="compositionally biased region" description="Polar residues" evidence="1">
    <location>
        <begin position="660"/>
        <end position="691"/>
    </location>
</feature>
<proteinExistence type="predicted"/>
<name>A0A9W8N5W7_9PEZI</name>
<feature type="domain" description="CBM21" evidence="2">
    <location>
        <begin position="409"/>
        <end position="523"/>
    </location>
</feature>
<sequence length="808" mass="88526">MLIQLSSFLGSYIDPSTLPRHKAVAAVGSSSRSEPWYEVWQTIIFPCFPRARPIYPKSSSVIIADLHFTALLLPSPCVIRQPRSLGMPYTPPAHCSPPTSAQTSPEASRRPSLTTQTRPALPRSSSYLTRHRRSISATAIPISAPNHGSTPDITPPGTSDNLKDMAVNNSSIRQSPPPIADAKIMPPGAIISPPESSSEDEGATDPEERAREMETIKELKEAISAIPQCRVGSPTLEAPSYPLFPAQIDQIIQTPLKSDVDTSTAKPKRTISHSRSNTDTNIYLASKMSETSSGSDEGSEQEDLAQKPPMVRKKSGELVRPALRPAHLRRPSSMPGTPTFSKMVHFDSHLEHVRHFLQVDRPLAVSTDSSPIDHYDSDTEYPFKSGEKRGVKTPPYEWEIVMHNPPAETLIRKGQPVRLERVWMSPDQKSLIGFISVANLAFQKSVACRFTFDYWKTTSEVGAEYHHEIRPGEKEIGHDRFQFSIKLSDIADLEAKTLFFCIRYNVNGLEYWDNNSNLNFQVDFRKKFLPQNGKKGTQGASSRPALPRSNRRANPSTIARPKSMPATPSDDFGLGSTPPNNRPIHEFLGESEPPSLRLKSSKSSASLPSDNLPGRLSTPSGAFANRYDFGASLSAAKQAQRSPNSSPRQNDALYMKAHQRNSANSSTPIDTSRSQASVSQTTSLTVPQPTGLSDYGAPLTSSPGPASPSSAIASASYEEILNKYCFFNGSKQSSPQLKDGTLQNGRYDSTYDYSAKGTSNSDPRLGRNPSNAIPSVPVPDRNPFHDIQHMQDRSPFGPESHAAQAISC</sequence>
<organism evidence="3 4">
    <name type="scientific">Xylaria arbuscula</name>
    <dbReference type="NCBI Taxonomy" id="114810"/>
    <lineage>
        <taxon>Eukaryota</taxon>
        <taxon>Fungi</taxon>
        <taxon>Dikarya</taxon>
        <taxon>Ascomycota</taxon>
        <taxon>Pezizomycotina</taxon>
        <taxon>Sordariomycetes</taxon>
        <taxon>Xylariomycetidae</taxon>
        <taxon>Xylariales</taxon>
        <taxon>Xylariaceae</taxon>
        <taxon>Xylaria</taxon>
    </lineage>
</organism>
<dbReference type="AlphaFoldDB" id="A0A9W8N5W7"/>
<dbReference type="InterPro" id="IPR005036">
    <property type="entry name" value="CBM21_dom"/>
</dbReference>
<evidence type="ECO:0000256" key="1">
    <source>
        <dbReference type="SAM" id="MobiDB-lite"/>
    </source>
</evidence>
<feature type="region of interest" description="Disordered" evidence="1">
    <location>
        <begin position="658"/>
        <end position="710"/>
    </location>
</feature>
<protein>
    <recommendedName>
        <fullName evidence="2">CBM21 domain-containing protein</fullName>
    </recommendedName>
</protein>
<feature type="compositionally biased region" description="Polar residues" evidence="1">
    <location>
        <begin position="756"/>
        <end position="773"/>
    </location>
</feature>
<feature type="compositionally biased region" description="Basic and acidic residues" evidence="1">
    <location>
        <begin position="782"/>
        <end position="792"/>
    </location>
</feature>
<dbReference type="EMBL" id="JANPWZ010002532">
    <property type="protein sequence ID" value="KAJ3558026.1"/>
    <property type="molecule type" value="Genomic_DNA"/>
</dbReference>
<evidence type="ECO:0000313" key="4">
    <source>
        <dbReference type="Proteomes" id="UP001148614"/>
    </source>
</evidence>
<feature type="compositionally biased region" description="Polar residues" evidence="1">
    <location>
        <begin position="146"/>
        <end position="160"/>
    </location>
</feature>
<dbReference type="Gene3D" id="2.60.40.2440">
    <property type="entry name" value="Carbohydrate binding type-21 domain"/>
    <property type="match status" value="1"/>
</dbReference>
<feature type="region of interest" description="Disordered" evidence="1">
    <location>
        <begin position="530"/>
        <end position="619"/>
    </location>
</feature>
<dbReference type="PROSITE" id="PS51159">
    <property type="entry name" value="CBM21"/>
    <property type="match status" value="1"/>
</dbReference>
<dbReference type="Proteomes" id="UP001148614">
    <property type="component" value="Unassembled WGS sequence"/>
</dbReference>
<feature type="region of interest" description="Disordered" evidence="1">
    <location>
        <begin position="186"/>
        <end position="210"/>
    </location>
</feature>
<dbReference type="GO" id="GO:0005979">
    <property type="term" value="P:regulation of glycogen biosynthetic process"/>
    <property type="evidence" value="ECO:0007669"/>
    <property type="project" value="TreeGrafter"/>
</dbReference>
<dbReference type="GO" id="GO:0008157">
    <property type="term" value="F:protein phosphatase 1 binding"/>
    <property type="evidence" value="ECO:0007669"/>
    <property type="project" value="TreeGrafter"/>
</dbReference>
<comment type="caution">
    <text evidence="3">The sequence shown here is derived from an EMBL/GenBank/DDBJ whole genome shotgun (WGS) entry which is preliminary data.</text>
</comment>
<feature type="region of interest" description="Disordered" evidence="1">
    <location>
        <begin position="141"/>
        <end position="160"/>
    </location>
</feature>
<accession>A0A9W8N5W7</accession>
<dbReference type="InterPro" id="IPR038175">
    <property type="entry name" value="CBM21_dom_sf"/>
</dbReference>
<feature type="compositionally biased region" description="Low complexity" evidence="1">
    <location>
        <begin position="590"/>
        <end position="609"/>
    </location>
</feature>
<reference evidence="3" key="1">
    <citation type="submission" date="2022-07" db="EMBL/GenBank/DDBJ databases">
        <title>Genome Sequence of Xylaria arbuscula.</title>
        <authorList>
            <person name="Buettner E."/>
        </authorList>
    </citation>
    <scope>NUCLEOTIDE SEQUENCE</scope>
    <source>
        <strain evidence="3">VT107</strain>
    </source>
</reference>
<dbReference type="InterPro" id="IPR050782">
    <property type="entry name" value="PP1_regulatory_subunit_3"/>
</dbReference>
<dbReference type="PANTHER" id="PTHR12307">
    <property type="entry name" value="PROTEIN PHOSPHATASE 1 REGULATORY SUBUNIT"/>
    <property type="match status" value="1"/>
</dbReference>